<dbReference type="Pfam" id="PF07209">
    <property type="entry name" value="DUF1415"/>
    <property type="match status" value="1"/>
</dbReference>
<keyword evidence="2" id="KW-1185">Reference proteome</keyword>
<evidence type="ECO:0000313" key="1">
    <source>
        <dbReference type="EMBL" id="VVE33094.1"/>
    </source>
</evidence>
<accession>A0A5E4X9U7</accession>
<protein>
    <submittedName>
        <fullName evidence="1">Peptidase</fullName>
    </submittedName>
</protein>
<dbReference type="EMBL" id="CABPSH010000011">
    <property type="protein sequence ID" value="VVE33094.1"/>
    <property type="molecule type" value="Genomic_DNA"/>
</dbReference>
<organism evidence="1 2">
    <name type="scientific">Pandoraea eparura</name>
    <dbReference type="NCBI Taxonomy" id="2508291"/>
    <lineage>
        <taxon>Bacteria</taxon>
        <taxon>Pseudomonadati</taxon>
        <taxon>Pseudomonadota</taxon>
        <taxon>Betaproteobacteria</taxon>
        <taxon>Burkholderiales</taxon>
        <taxon>Burkholderiaceae</taxon>
        <taxon>Pandoraea</taxon>
    </lineage>
</organism>
<gene>
    <name evidence="1" type="ORF">PEP31012_03778</name>
</gene>
<proteinExistence type="predicted"/>
<dbReference type="Proteomes" id="UP000400981">
    <property type="component" value="Unassembled WGS sequence"/>
</dbReference>
<name>A0A5E4X9U7_9BURK</name>
<evidence type="ECO:0000313" key="2">
    <source>
        <dbReference type="Proteomes" id="UP000400981"/>
    </source>
</evidence>
<reference evidence="1 2" key="1">
    <citation type="submission" date="2019-08" db="EMBL/GenBank/DDBJ databases">
        <authorList>
            <person name="Peeters C."/>
        </authorList>
    </citation>
    <scope>NUCLEOTIDE SEQUENCE [LARGE SCALE GENOMIC DNA]</scope>
    <source>
        <strain evidence="1 2">LMG 31012</strain>
    </source>
</reference>
<dbReference type="InterPro" id="IPR009858">
    <property type="entry name" value="DUF1415"/>
</dbReference>
<sequence>MTEKTFPTTDAMRPSVDAQDPEAVIAATRHWLTRAVIGLNLCPFAKAVHVKDQIRYVVSAARDAQGVLLDLERELQGLAQADPQAVDTTLLIMPGALLDFHEYNDALFFAQRMLKSLRLEGELQIASFHPDYQFEGTSPDDVENYTNRSPYPIWHLLRESSIDRAVEAFPEAEVIFERNEALMRQMGVAGYHAWMAQTAEDEDGANDNAIGGAADDAQEKR</sequence>
<dbReference type="AlphaFoldDB" id="A0A5E4X9U7"/>